<dbReference type="SMART" id="SM01332">
    <property type="entry name" value="Cyclin_C"/>
    <property type="match status" value="1"/>
</dbReference>
<comment type="caution">
    <text evidence="6">The sequence shown here is derived from an EMBL/GenBank/DDBJ whole genome shotgun (WGS) entry which is preliminary data.</text>
</comment>
<reference evidence="6 7" key="1">
    <citation type="submission" date="2024-06" db="EMBL/GenBank/DDBJ databases">
        <authorList>
            <person name="Pan Q."/>
            <person name="Wen M."/>
            <person name="Jouanno E."/>
            <person name="Zahm M."/>
            <person name="Klopp C."/>
            <person name="Cabau C."/>
            <person name="Louis A."/>
            <person name="Berthelot C."/>
            <person name="Parey E."/>
            <person name="Roest Crollius H."/>
            <person name="Montfort J."/>
            <person name="Robinson-Rechavi M."/>
            <person name="Bouchez O."/>
            <person name="Lampietro C."/>
            <person name="Lopez Roques C."/>
            <person name="Donnadieu C."/>
            <person name="Postlethwait J."/>
            <person name="Bobe J."/>
            <person name="Verreycken H."/>
            <person name="Guiguen Y."/>
        </authorList>
    </citation>
    <scope>NUCLEOTIDE SEQUENCE [LARGE SCALE GENOMIC DNA]</scope>
    <source>
        <strain evidence="6">Up_M1</strain>
        <tissue evidence="6">Testis</tissue>
    </source>
</reference>
<dbReference type="Pfam" id="PF00134">
    <property type="entry name" value="Cyclin_N"/>
    <property type="match status" value="1"/>
</dbReference>
<feature type="domain" description="Cyclin-like" evidence="4">
    <location>
        <begin position="201"/>
        <end position="285"/>
    </location>
</feature>
<evidence type="ECO:0000313" key="6">
    <source>
        <dbReference type="EMBL" id="KAL0973416.1"/>
    </source>
</evidence>
<dbReference type="InterPro" id="IPR036915">
    <property type="entry name" value="Cyclin-like_sf"/>
</dbReference>
<protein>
    <recommendedName>
        <fullName evidence="8">Cyclin N-terminal domain-containing protein 2</fullName>
    </recommendedName>
</protein>
<dbReference type="InterPro" id="IPR039361">
    <property type="entry name" value="Cyclin"/>
</dbReference>
<feature type="domain" description="Cyclin-like" evidence="4">
    <location>
        <begin position="298"/>
        <end position="378"/>
    </location>
</feature>
<dbReference type="Pfam" id="PF02984">
    <property type="entry name" value="Cyclin_C"/>
    <property type="match status" value="1"/>
</dbReference>
<dbReference type="InterPro" id="IPR013763">
    <property type="entry name" value="Cyclin-like_dom"/>
</dbReference>
<dbReference type="Proteomes" id="UP001557470">
    <property type="component" value="Unassembled WGS sequence"/>
</dbReference>
<dbReference type="Gene3D" id="1.10.472.10">
    <property type="entry name" value="Cyclin-like"/>
    <property type="match status" value="2"/>
</dbReference>
<evidence type="ECO:0008006" key="8">
    <source>
        <dbReference type="Google" id="ProtNLM"/>
    </source>
</evidence>
<keyword evidence="1 2" id="KW-0195">Cyclin</keyword>
<evidence type="ECO:0000259" key="4">
    <source>
        <dbReference type="SMART" id="SM00385"/>
    </source>
</evidence>
<evidence type="ECO:0000256" key="2">
    <source>
        <dbReference type="RuleBase" id="RU000383"/>
    </source>
</evidence>
<comment type="similarity">
    <text evidence="2">Belongs to the cyclin family.</text>
</comment>
<evidence type="ECO:0000256" key="1">
    <source>
        <dbReference type="ARBA" id="ARBA00023127"/>
    </source>
</evidence>
<dbReference type="PANTHER" id="PTHR10177">
    <property type="entry name" value="CYCLINS"/>
    <property type="match status" value="1"/>
</dbReference>
<feature type="domain" description="Cyclin C-terminal" evidence="5">
    <location>
        <begin position="294"/>
        <end position="416"/>
    </location>
</feature>
<accession>A0ABD0X0T6</accession>
<name>A0ABD0X0T6_UMBPY</name>
<evidence type="ECO:0000313" key="7">
    <source>
        <dbReference type="Proteomes" id="UP001557470"/>
    </source>
</evidence>
<evidence type="ECO:0000256" key="3">
    <source>
        <dbReference type="SAM" id="MobiDB-lite"/>
    </source>
</evidence>
<evidence type="ECO:0000259" key="5">
    <source>
        <dbReference type="SMART" id="SM01332"/>
    </source>
</evidence>
<dbReference type="InterPro" id="IPR006671">
    <property type="entry name" value="Cyclin_N"/>
</dbReference>
<sequence length="433" mass="48475">MATFSSLCHPLAVSIAFVSRVNLLSLGRRIMTKTGFSDPMSLLDIHKKTADERRAPLRAWTNASGPKARWHGHPQDGEDQSTGTQQKTEPDRKWVRRLPVSTEDGIIMGYHEDDSSTYSDGHKEDEAVLIYLHGLQSLRALVPGLLRHEMELAMENLGLTYDRTYAWDVFSDMMRSQLRFTFPNADLPRPFTDTTRAILVDWLIQVHGVFHFSDETLYLSVHLLNRSLRQVKVNTANLQLLGVVCLFLAAKKEECLLPEVSELCFLMENCYSKRHLLRMERRVLTELKFELSHGSPLQFLLLLASIAHCSIKVVWMARYLLELSLLEGGCVVFLAAQLAGAALCLARIVLQEPPKPELETAWCIASSIHMGSEAALLRIMHIQAGAAARAQSRETCATFVKFSTAETMHVSNHPALQNALSLLGLTTTVSAAR</sequence>
<dbReference type="FunFam" id="1.10.472.10:FF:000057">
    <property type="entry name" value="Cyclin N-terminal domain containing 2"/>
    <property type="match status" value="1"/>
</dbReference>
<dbReference type="EMBL" id="JAGEUA010000006">
    <property type="protein sequence ID" value="KAL0973416.1"/>
    <property type="molecule type" value="Genomic_DNA"/>
</dbReference>
<feature type="region of interest" description="Disordered" evidence="3">
    <location>
        <begin position="54"/>
        <end position="92"/>
    </location>
</feature>
<dbReference type="SUPFAM" id="SSF47954">
    <property type="entry name" value="Cyclin-like"/>
    <property type="match status" value="2"/>
</dbReference>
<organism evidence="6 7">
    <name type="scientific">Umbra pygmaea</name>
    <name type="common">Eastern mudminnow</name>
    <dbReference type="NCBI Taxonomy" id="75934"/>
    <lineage>
        <taxon>Eukaryota</taxon>
        <taxon>Metazoa</taxon>
        <taxon>Chordata</taxon>
        <taxon>Craniata</taxon>
        <taxon>Vertebrata</taxon>
        <taxon>Euteleostomi</taxon>
        <taxon>Actinopterygii</taxon>
        <taxon>Neopterygii</taxon>
        <taxon>Teleostei</taxon>
        <taxon>Protacanthopterygii</taxon>
        <taxon>Esociformes</taxon>
        <taxon>Umbridae</taxon>
        <taxon>Umbra</taxon>
    </lineage>
</organism>
<dbReference type="AlphaFoldDB" id="A0ABD0X0T6"/>
<dbReference type="CDD" id="cd20542">
    <property type="entry name" value="CYCLIN_CNTD2"/>
    <property type="match status" value="1"/>
</dbReference>
<proteinExistence type="inferred from homology"/>
<keyword evidence="7" id="KW-1185">Reference proteome</keyword>
<dbReference type="SMART" id="SM00385">
    <property type="entry name" value="CYCLIN"/>
    <property type="match status" value="2"/>
</dbReference>
<gene>
    <name evidence="6" type="ORF">UPYG_G00203290</name>
</gene>
<dbReference type="InterPro" id="IPR004367">
    <property type="entry name" value="Cyclin_C-dom"/>
</dbReference>